<sequence>MIKIQEPSGPWETVHMDGVAGQPEGGDRSYSSCLVIAERSSKTPIFFTCHKDDTSIDKSLLIWNREVSWTGIFTNTIGERDPKLTSEL</sequence>
<evidence type="ECO:0000313" key="3">
    <source>
        <dbReference type="Proteomes" id="UP000765509"/>
    </source>
</evidence>
<protein>
    <submittedName>
        <fullName evidence="2">Uncharacterized protein</fullName>
    </submittedName>
</protein>
<dbReference type="OrthoDB" id="2273864at2759"/>
<evidence type="ECO:0000313" key="2">
    <source>
        <dbReference type="EMBL" id="MBW0546024.1"/>
    </source>
</evidence>
<proteinExistence type="predicted"/>
<organism evidence="2 3">
    <name type="scientific">Austropuccinia psidii MF-1</name>
    <dbReference type="NCBI Taxonomy" id="1389203"/>
    <lineage>
        <taxon>Eukaryota</taxon>
        <taxon>Fungi</taxon>
        <taxon>Dikarya</taxon>
        <taxon>Basidiomycota</taxon>
        <taxon>Pucciniomycotina</taxon>
        <taxon>Pucciniomycetes</taxon>
        <taxon>Pucciniales</taxon>
        <taxon>Sphaerophragmiaceae</taxon>
        <taxon>Austropuccinia</taxon>
    </lineage>
</organism>
<gene>
    <name evidence="2" type="ORF">O181_085739</name>
</gene>
<name>A0A9Q3IN35_9BASI</name>
<dbReference type="AlphaFoldDB" id="A0A9Q3IN35"/>
<dbReference type="Proteomes" id="UP000765509">
    <property type="component" value="Unassembled WGS sequence"/>
</dbReference>
<dbReference type="EMBL" id="AVOT02050983">
    <property type="protein sequence ID" value="MBW0546024.1"/>
    <property type="molecule type" value="Genomic_DNA"/>
</dbReference>
<accession>A0A9Q3IN35</accession>
<keyword evidence="3" id="KW-1185">Reference proteome</keyword>
<evidence type="ECO:0000256" key="1">
    <source>
        <dbReference type="SAM" id="MobiDB-lite"/>
    </source>
</evidence>
<reference evidence="2" key="1">
    <citation type="submission" date="2021-03" db="EMBL/GenBank/DDBJ databases">
        <title>Draft genome sequence of rust myrtle Austropuccinia psidii MF-1, a brazilian biotype.</title>
        <authorList>
            <person name="Quecine M.C."/>
            <person name="Pachon D.M.R."/>
            <person name="Bonatelli M.L."/>
            <person name="Correr F.H."/>
            <person name="Franceschini L.M."/>
            <person name="Leite T.F."/>
            <person name="Margarido G.R.A."/>
            <person name="Almeida C.A."/>
            <person name="Ferrarezi J.A."/>
            <person name="Labate C.A."/>
        </authorList>
    </citation>
    <scope>NUCLEOTIDE SEQUENCE</scope>
    <source>
        <strain evidence="2">MF-1</strain>
    </source>
</reference>
<comment type="caution">
    <text evidence="2">The sequence shown here is derived from an EMBL/GenBank/DDBJ whole genome shotgun (WGS) entry which is preliminary data.</text>
</comment>
<feature type="region of interest" description="Disordered" evidence="1">
    <location>
        <begin position="1"/>
        <end position="27"/>
    </location>
</feature>